<reference evidence="2 3" key="1">
    <citation type="submission" date="2019-08" db="EMBL/GenBank/DDBJ databases">
        <title>Deep-cultivation of Planctomycetes and their phenomic and genomic characterization uncovers novel biology.</title>
        <authorList>
            <person name="Wiegand S."/>
            <person name="Jogler M."/>
            <person name="Boedeker C."/>
            <person name="Pinto D."/>
            <person name="Vollmers J."/>
            <person name="Rivas-Marin E."/>
            <person name="Kohn T."/>
            <person name="Peeters S.H."/>
            <person name="Heuer A."/>
            <person name="Rast P."/>
            <person name="Oberbeckmann S."/>
            <person name="Bunk B."/>
            <person name="Jeske O."/>
            <person name="Meyerdierks A."/>
            <person name="Storesund J.E."/>
            <person name="Kallscheuer N."/>
            <person name="Luecker S."/>
            <person name="Lage O.M."/>
            <person name="Pohl T."/>
            <person name="Merkel B.J."/>
            <person name="Hornburger P."/>
            <person name="Mueller R.-W."/>
            <person name="Bruemmer F."/>
            <person name="Labrenz M."/>
            <person name="Spormann A.M."/>
            <person name="Op den Camp H."/>
            <person name="Overmann J."/>
            <person name="Amann R."/>
            <person name="Jetten M.S.M."/>
            <person name="Mascher T."/>
            <person name="Medema M.H."/>
            <person name="Devos D.P."/>
            <person name="Kaster A.-K."/>
            <person name="Ovreas L."/>
            <person name="Rohde M."/>
            <person name="Galperin M.Y."/>
            <person name="Jogler C."/>
        </authorList>
    </citation>
    <scope>NUCLEOTIDE SEQUENCE [LARGE SCALE GENOMIC DNA]</scope>
    <source>
        <strain evidence="2 3">FC18</strain>
    </source>
</reference>
<evidence type="ECO:0000313" key="2">
    <source>
        <dbReference type="EMBL" id="QEG21333.1"/>
    </source>
</evidence>
<evidence type="ECO:0000313" key="3">
    <source>
        <dbReference type="Proteomes" id="UP000322214"/>
    </source>
</evidence>
<evidence type="ECO:0008006" key="4">
    <source>
        <dbReference type="Google" id="ProtNLM"/>
    </source>
</evidence>
<feature type="transmembrane region" description="Helical" evidence="1">
    <location>
        <begin position="6"/>
        <end position="27"/>
    </location>
</feature>
<dbReference type="RefSeq" id="WP_075081672.1">
    <property type="nucleotide sequence ID" value="NZ_CP042912.1"/>
</dbReference>
<name>A0A5B9PEE9_9BACT</name>
<dbReference type="STRING" id="980251.GCA_001642875_01751"/>
<dbReference type="EMBL" id="CP042912">
    <property type="protein sequence ID" value="QEG21333.1"/>
    <property type="molecule type" value="Genomic_DNA"/>
</dbReference>
<accession>A0A5B9PEE9</accession>
<dbReference type="SUPFAM" id="SSF51445">
    <property type="entry name" value="(Trans)glycosidases"/>
    <property type="match status" value="1"/>
</dbReference>
<keyword evidence="3" id="KW-1185">Reference proteome</keyword>
<evidence type="ECO:0000256" key="1">
    <source>
        <dbReference type="SAM" id="Phobius"/>
    </source>
</evidence>
<dbReference type="AlphaFoldDB" id="A0A5B9PEE9"/>
<sequence length="378" mass="41811">MIKWIAISMLVLAFACWVIFMIVLMVLMSSGPTAKPADQWQTESWMQADDSLPDEMPTRVLAMTDLPPLEPTPTAQDVAAAIEKSKQAGCDAAVITVSWPSLEPSAGQYTFDELKQSVELNSGRFLFLGIQVVNTTVKDLPADLQSKSFDDPEVTSRFRDLLQALAPLLQHRIKFLSVGNETDVYLAANSNEAAAFKTFLDKAYENAKAISPDLLVGTTLTDGGALREDCRELVAGMDAHFLTYYHGQHGLEGTFKDPATTKRDLVALAAELDQRPIVFQEIGFPAHPSLGSPEKQAVFVDGVFDAWQELGPRVPMINYFMMYDFPRDFVEGQISYYGVTDESQRLTNFIGSLGLHETNGTPRPAWSTFEARGQQARQ</sequence>
<dbReference type="KEGG" id="mff:MFFC18_11890"/>
<keyword evidence="1" id="KW-0472">Membrane</keyword>
<dbReference type="Gene3D" id="3.20.20.80">
    <property type="entry name" value="Glycosidases"/>
    <property type="match status" value="1"/>
</dbReference>
<gene>
    <name evidence="2" type="ORF">MFFC18_11890</name>
</gene>
<dbReference type="PROSITE" id="PS51257">
    <property type="entry name" value="PROKAR_LIPOPROTEIN"/>
    <property type="match status" value="1"/>
</dbReference>
<keyword evidence="1" id="KW-1133">Transmembrane helix</keyword>
<keyword evidence="1" id="KW-0812">Transmembrane</keyword>
<dbReference type="InterPro" id="IPR017853">
    <property type="entry name" value="GH"/>
</dbReference>
<proteinExistence type="predicted"/>
<protein>
    <recommendedName>
        <fullName evidence="4">Asl1-like glycosyl hydrolase catalytic domain-containing protein</fullName>
    </recommendedName>
</protein>
<dbReference type="OrthoDB" id="9800974at2"/>
<dbReference type="Proteomes" id="UP000322214">
    <property type="component" value="Chromosome"/>
</dbReference>
<organism evidence="2 3">
    <name type="scientific">Mariniblastus fucicola</name>
    <dbReference type="NCBI Taxonomy" id="980251"/>
    <lineage>
        <taxon>Bacteria</taxon>
        <taxon>Pseudomonadati</taxon>
        <taxon>Planctomycetota</taxon>
        <taxon>Planctomycetia</taxon>
        <taxon>Pirellulales</taxon>
        <taxon>Pirellulaceae</taxon>
        <taxon>Mariniblastus</taxon>
    </lineage>
</organism>